<dbReference type="GO" id="GO:0065002">
    <property type="term" value="P:intracellular protein transmembrane transport"/>
    <property type="evidence" value="ECO:0007669"/>
    <property type="project" value="UniProtKB-UniRule"/>
</dbReference>
<reference evidence="10 11" key="1">
    <citation type="journal article" date="2019" name="Nat. Microbiol.">
        <title>Mediterranean grassland soil C-N compound turnover is dependent on rainfall and depth, and is mediated by genomically divergent microorganisms.</title>
        <authorList>
            <person name="Diamond S."/>
            <person name="Andeer P.F."/>
            <person name="Li Z."/>
            <person name="Crits-Christoph A."/>
            <person name="Burstein D."/>
            <person name="Anantharaman K."/>
            <person name="Lane K.R."/>
            <person name="Thomas B.C."/>
            <person name="Pan C."/>
            <person name="Northen T.R."/>
            <person name="Banfield J.F."/>
        </authorList>
    </citation>
    <scope>NUCLEOTIDE SEQUENCE [LARGE SCALE GENOMIC DNA]</scope>
    <source>
        <strain evidence="10">WS_8</strain>
    </source>
</reference>
<comment type="subunit">
    <text evidence="9">Component of the Sec protein translocase complex. Heterotrimer consisting of SecY, SecE and SecG subunits. The heterotrimers can form oligomers, although 1 heterotrimer is thought to be able to translocate proteins. Interacts with the ribosome. Interacts with SecDF, and other proteins may be involved. Interacts with SecA.</text>
</comment>
<dbReference type="PROSITE" id="PS01067">
    <property type="entry name" value="SECE_SEC61G"/>
    <property type="match status" value="1"/>
</dbReference>
<evidence type="ECO:0000256" key="1">
    <source>
        <dbReference type="ARBA" id="ARBA00004370"/>
    </source>
</evidence>
<protein>
    <recommendedName>
        <fullName evidence="9">Protein translocase subunit SecE</fullName>
    </recommendedName>
</protein>
<dbReference type="GO" id="GO:0009306">
    <property type="term" value="P:protein secretion"/>
    <property type="evidence" value="ECO:0007669"/>
    <property type="project" value="UniProtKB-UniRule"/>
</dbReference>
<dbReference type="GO" id="GO:0043952">
    <property type="term" value="P:protein transport by the Sec complex"/>
    <property type="evidence" value="ECO:0007669"/>
    <property type="project" value="UniProtKB-UniRule"/>
</dbReference>
<comment type="subcellular location">
    <subcellularLocation>
        <location evidence="9">Cell membrane</location>
        <topology evidence="9">Single-pass membrane protein</topology>
    </subcellularLocation>
    <subcellularLocation>
        <location evidence="1">Membrane</location>
    </subcellularLocation>
</comment>
<keyword evidence="7 9" id="KW-0811">Translocation</keyword>
<evidence type="ECO:0000256" key="2">
    <source>
        <dbReference type="ARBA" id="ARBA00022448"/>
    </source>
</evidence>
<dbReference type="GO" id="GO:0006605">
    <property type="term" value="P:protein targeting"/>
    <property type="evidence" value="ECO:0007669"/>
    <property type="project" value="UniProtKB-UniRule"/>
</dbReference>
<dbReference type="InterPro" id="IPR001901">
    <property type="entry name" value="Translocase_SecE/Sec61-g"/>
</dbReference>
<dbReference type="NCBIfam" id="TIGR00964">
    <property type="entry name" value="secE_bact"/>
    <property type="match status" value="1"/>
</dbReference>
<keyword evidence="4 9" id="KW-0812">Transmembrane</keyword>
<evidence type="ECO:0000256" key="8">
    <source>
        <dbReference type="ARBA" id="ARBA00023136"/>
    </source>
</evidence>
<evidence type="ECO:0000313" key="11">
    <source>
        <dbReference type="Proteomes" id="UP000316609"/>
    </source>
</evidence>
<keyword evidence="5 9" id="KW-0653">Protein transport</keyword>
<dbReference type="GO" id="GO:0008320">
    <property type="term" value="F:protein transmembrane transporter activity"/>
    <property type="evidence" value="ECO:0007669"/>
    <property type="project" value="UniProtKB-UniRule"/>
</dbReference>
<dbReference type="InterPro" id="IPR038379">
    <property type="entry name" value="SecE_sf"/>
</dbReference>
<feature type="transmembrane region" description="Helical" evidence="9">
    <location>
        <begin position="34"/>
        <end position="62"/>
    </location>
</feature>
<dbReference type="Pfam" id="PF00584">
    <property type="entry name" value="SecE"/>
    <property type="match status" value="1"/>
</dbReference>
<organism evidence="10 11">
    <name type="scientific">Eiseniibacteriota bacterium</name>
    <dbReference type="NCBI Taxonomy" id="2212470"/>
    <lineage>
        <taxon>Bacteria</taxon>
        <taxon>Candidatus Eiseniibacteriota</taxon>
    </lineage>
</organism>
<keyword evidence="2 9" id="KW-0813">Transport</keyword>
<evidence type="ECO:0000256" key="5">
    <source>
        <dbReference type="ARBA" id="ARBA00022927"/>
    </source>
</evidence>
<sequence length="63" mass="7249">MAWTEQLREFVKDVRVEITKVSWPSRTELRDSTVVVIASVFMVAAFVFVVDRVLSFGIGLLFR</sequence>
<keyword evidence="8 9" id="KW-0472">Membrane</keyword>
<dbReference type="Gene3D" id="1.20.5.1030">
    <property type="entry name" value="Preprotein translocase secy subunit"/>
    <property type="match status" value="1"/>
</dbReference>
<accession>A0A538TXD7</accession>
<comment type="function">
    <text evidence="9">Essential subunit of the Sec protein translocation channel SecYEG. Clamps together the 2 halves of SecY. May contact the channel plug during translocation.</text>
</comment>
<dbReference type="GO" id="GO:0005886">
    <property type="term" value="C:plasma membrane"/>
    <property type="evidence" value="ECO:0007669"/>
    <property type="project" value="UniProtKB-SubCell"/>
</dbReference>
<evidence type="ECO:0000256" key="9">
    <source>
        <dbReference type="HAMAP-Rule" id="MF_00422"/>
    </source>
</evidence>
<dbReference type="AlphaFoldDB" id="A0A538TXD7"/>
<evidence type="ECO:0000256" key="4">
    <source>
        <dbReference type="ARBA" id="ARBA00022692"/>
    </source>
</evidence>
<keyword evidence="3 9" id="KW-1003">Cell membrane</keyword>
<dbReference type="Proteomes" id="UP000316609">
    <property type="component" value="Unassembled WGS sequence"/>
</dbReference>
<dbReference type="InterPro" id="IPR005807">
    <property type="entry name" value="SecE_bac"/>
</dbReference>
<evidence type="ECO:0000256" key="7">
    <source>
        <dbReference type="ARBA" id="ARBA00023010"/>
    </source>
</evidence>
<evidence type="ECO:0000256" key="6">
    <source>
        <dbReference type="ARBA" id="ARBA00022989"/>
    </source>
</evidence>
<dbReference type="PANTHER" id="PTHR33910:SF1">
    <property type="entry name" value="PROTEIN TRANSLOCASE SUBUNIT SECE"/>
    <property type="match status" value="1"/>
</dbReference>
<dbReference type="PANTHER" id="PTHR33910">
    <property type="entry name" value="PROTEIN TRANSLOCASE SUBUNIT SECE"/>
    <property type="match status" value="1"/>
</dbReference>
<keyword evidence="6 9" id="KW-1133">Transmembrane helix</keyword>
<gene>
    <name evidence="9 10" type="primary">secE</name>
    <name evidence="10" type="ORF">E6K78_01695</name>
</gene>
<evidence type="ECO:0000313" key="10">
    <source>
        <dbReference type="EMBL" id="TMQ68293.1"/>
    </source>
</evidence>
<comment type="caution">
    <text evidence="10">The sequence shown here is derived from an EMBL/GenBank/DDBJ whole genome shotgun (WGS) entry which is preliminary data.</text>
</comment>
<dbReference type="HAMAP" id="MF_00422">
    <property type="entry name" value="SecE"/>
    <property type="match status" value="1"/>
</dbReference>
<name>A0A538TXD7_UNCEI</name>
<dbReference type="EMBL" id="VBOY01000013">
    <property type="protein sequence ID" value="TMQ68293.1"/>
    <property type="molecule type" value="Genomic_DNA"/>
</dbReference>
<proteinExistence type="inferred from homology"/>
<evidence type="ECO:0000256" key="3">
    <source>
        <dbReference type="ARBA" id="ARBA00022475"/>
    </source>
</evidence>
<comment type="similarity">
    <text evidence="9">Belongs to the SecE/SEC61-gamma family.</text>
</comment>